<evidence type="ECO:0000313" key="1">
    <source>
        <dbReference type="EMBL" id="GHO50091.1"/>
    </source>
</evidence>
<name>A0A8J3I7L3_9CHLR</name>
<comment type="caution">
    <text evidence="1">The sequence shown here is derived from an EMBL/GenBank/DDBJ whole genome shotgun (WGS) entry which is preliminary data.</text>
</comment>
<dbReference type="EMBL" id="BNJF01000007">
    <property type="protein sequence ID" value="GHO50091.1"/>
    <property type="molecule type" value="Genomic_DNA"/>
</dbReference>
<accession>A0A8J3I7L3</accession>
<organism evidence="1 2">
    <name type="scientific">Ktedonospora formicarum</name>
    <dbReference type="NCBI Taxonomy" id="2778364"/>
    <lineage>
        <taxon>Bacteria</taxon>
        <taxon>Bacillati</taxon>
        <taxon>Chloroflexota</taxon>
        <taxon>Ktedonobacteria</taxon>
        <taxon>Ktedonobacterales</taxon>
        <taxon>Ktedonobacteraceae</taxon>
        <taxon>Ktedonospora</taxon>
    </lineage>
</organism>
<sequence>MANEQTLPSPGKSPSLQVADKALGALPRYDWHEPEQMSSLIIAATPMPQPIPKAASRS</sequence>
<reference evidence="1" key="1">
    <citation type="submission" date="2020-10" db="EMBL/GenBank/DDBJ databases">
        <title>Taxonomic study of unclassified bacteria belonging to the class Ktedonobacteria.</title>
        <authorList>
            <person name="Yabe S."/>
            <person name="Wang C.M."/>
            <person name="Zheng Y."/>
            <person name="Sakai Y."/>
            <person name="Cavaletti L."/>
            <person name="Monciardini P."/>
            <person name="Donadio S."/>
        </authorList>
    </citation>
    <scope>NUCLEOTIDE SEQUENCE</scope>
    <source>
        <strain evidence="1">SOSP1-1</strain>
    </source>
</reference>
<dbReference type="Proteomes" id="UP000612362">
    <property type="component" value="Unassembled WGS sequence"/>
</dbReference>
<gene>
    <name evidence="1" type="ORF">KSX_82540</name>
</gene>
<evidence type="ECO:0000313" key="2">
    <source>
        <dbReference type="Proteomes" id="UP000612362"/>
    </source>
</evidence>
<keyword evidence="2" id="KW-1185">Reference proteome</keyword>
<dbReference type="AlphaFoldDB" id="A0A8J3I7L3"/>
<proteinExistence type="predicted"/>
<protein>
    <submittedName>
        <fullName evidence="1">Uncharacterized protein</fullName>
    </submittedName>
</protein>